<dbReference type="Proteomes" id="UP000799437">
    <property type="component" value="Unassembled WGS sequence"/>
</dbReference>
<dbReference type="AlphaFoldDB" id="A0A6A6WBF4"/>
<dbReference type="EMBL" id="ML996570">
    <property type="protein sequence ID" value="KAF2759290.1"/>
    <property type="molecule type" value="Genomic_DNA"/>
</dbReference>
<reference evidence="1" key="1">
    <citation type="journal article" date="2020" name="Stud. Mycol.">
        <title>101 Dothideomycetes genomes: a test case for predicting lifestyles and emergence of pathogens.</title>
        <authorList>
            <person name="Haridas S."/>
            <person name="Albert R."/>
            <person name="Binder M."/>
            <person name="Bloem J."/>
            <person name="Labutti K."/>
            <person name="Salamov A."/>
            <person name="Andreopoulos B."/>
            <person name="Baker S."/>
            <person name="Barry K."/>
            <person name="Bills G."/>
            <person name="Bluhm B."/>
            <person name="Cannon C."/>
            <person name="Castanera R."/>
            <person name="Culley D."/>
            <person name="Daum C."/>
            <person name="Ezra D."/>
            <person name="Gonzalez J."/>
            <person name="Henrissat B."/>
            <person name="Kuo A."/>
            <person name="Liang C."/>
            <person name="Lipzen A."/>
            <person name="Lutzoni F."/>
            <person name="Magnuson J."/>
            <person name="Mondo S."/>
            <person name="Nolan M."/>
            <person name="Ohm R."/>
            <person name="Pangilinan J."/>
            <person name="Park H.-J."/>
            <person name="Ramirez L."/>
            <person name="Alfaro M."/>
            <person name="Sun H."/>
            <person name="Tritt A."/>
            <person name="Yoshinaga Y."/>
            <person name="Zwiers L.-H."/>
            <person name="Turgeon B."/>
            <person name="Goodwin S."/>
            <person name="Spatafora J."/>
            <person name="Crous P."/>
            <person name="Grigoriev I."/>
        </authorList>
    </citation>
    <scope>NUCLEOTIDE SEQUENCE</scope>
    <source>
        <strain evidence="1">CBS 121739</strain>
    </source>
</reference>
<dbReference type="RefSeq" id="XP_033601741.1">
    <property type="nucleotide sequence ID" value="XM_033740918.1"/>
</dbReference>
<protein>
    <submittedName>
        <fullName evidence="1">Uncharacterized protein</fullName>
    </submittedName>
</protein>
<proteinExistence type="predicted"/>
<accession>A0A6A6WBF4</accession>
<name>A0A6A6WBF4_9PEZI</name>
<organism evidence="1 2">
    <name type="scientific">Pseudovirgaria hyperparasitica</name>
    <dbReference type="NCBI Taxonomy" id="470096"/>
    <lineage>
        <taxon>Eukaryota</taxon>
        <taxon>Fungi</taxon>
        <taxon>Dikarya</taxon>
        <taxon>Ascomycota</taxon>
        <taxon>Pezizomycotina</taxon>
        <taxon>Dothideomycetes</taxon>
        <taxon>Dothideomycetes incertae sedis</taxon>
        <taxon>Acrospermales</taxon>
        <taxon>Acrospermaceae</taxon>
        <taxon>Pseudovirgaria</taxon>
    </lineage>
</organism>
<gene>
    <name evidence="1" type="ORF">EJ05DRAFT_340890</name>
</gene>
<dbReference type="GeneID" id="54481972"/>
<evidence type="ECO:0000313" key="1">
    <source>
        <dbReference type="EMBL" id="KAF2759290.1"/>
    </source>
</evidence>
<evidence type="ECO:0000313" key="2">
    <source>
        <dbReference type="Proteomes" id="UP000799437"/>
    </source>
</evidence>
<sequence length="119" mass="13405">MLHFPGLVHIPAFVTTPNHCLHPSRGRSLPTGSRKLSLSLFFMHETFTLIPHSFTGLFVVAAASMASTHSLFPIHSYIHSAPAWLAGPTILHSLNQRAGRIRMMMITMLLLLFDVRRYR</sequence>
<keyword evidence="2" id="KW-1185">Reference proteome</keyword>